<dbReference type="RefSeq" id="XP_037159713.1">
    <property type="nucleotide sequence ID" value="XM_037313441.1"/>
</dbReference>
<organism evidence="1 2">
    <name type="scientific">Letharia columbiana</name>
    <dbReference type="NCBI Taxonomy" id="112416"/>
    <lineage>
        <taxon>Eukaryota</taxon>
        <taxon>Fungi</taxon>
        <taxon>Dikarya</taxon>
        <taxon>Ascomycota</taxon>
        <taxon>Pezizomycotina</taxon>
        <taxon>Lecanoromycetes</taxon>
        <taxon>OSLEUM clade</taxon>
        <taxon>Lecanoromycetidae</taxon>
        <taxon>Lecanorales</taxon>
        <taxon>Lecanorineae</taxon>
        <taxon>Parmeliaceae</taxon>
        <taxon>Letharia</taxon>
    </lineage>
</organism>
<sequence>MAERLSNVRMSMPDVHRLKRSAFRALLVERLVQRGTKVNAISHIPSDKEGSTVTASFEGDSSATGNPLAGAMSANTYLAQQKAALQPLPITGCRATLTFPADIAARKVVAEPHGQVNFQSGPSVCFRPKRTAHAIPDRERAGDVAVVADDDFFGEKAAISLTHAAWNENGELLFRSARLRMRSSGPRGFLNGRVLDGDNKQGV</sequence>
<comment type="caution">
    <text evidence="1">The sequence shown here is derived from an EMBL/GenBank/DDBJ whole genome shotgun (WGS) entry which is preliminary data.</text>
</comment>
<evidence type="ECO:0000313" key="2">
    <source>
        <dbReference type="Proteomes" id="UP000578531"/>
    </source>
</evidence>
<dbReference type="Proteomes" id="UP000578531">
    <property type="component" value="Unassembled WGS sequence"/>
</dbReference>
<name>A0A8H6FJ75_9LECA</name>
<keyword evidence="2" id="KW-1185">Reference proteome</keyword>
<protein>
    <submittedName>
        <fullName evidence="1">Uncharacterized protein</fullName>
    </submittedName>
</protein>
<gene>
    <name evidence="1" type="ORF">HO173_011561</name>
</gene>
<dbReference type="AlphaFoldDB" id="A0A8H6FJ75"/>
<reference evidence="1 2" key="1">
    <citation type="journal article" date="2020" name="Genomics">
        <title>Complete, high-quality genomes from long-read metagenomic sequencing of two wolf lichen thalli reveals enigmatic genome architecture.</title>
        <authorList>
            <person name="McKenzie S.K."/>
            <person name="Walston R.F."/>
            <person name="Allen J.L."/>
        </authorList>
    </citation>
    <scope>NUCLEOTIDE SEQUENCE [LARGE SCALE GENOMIC DNA]</scope>
    <source>
        <strain evidence="1">WasteWater2</strain>
    </source>
</reference>
<dbReference type="EMBL" id="JACCJC010000072">
    <property type="protein sequence ID" value="KAF6229521.1"/>
    <property type="molecule type" value="Genomic_DNA"/>
</dbReference>
<dbReference type="GeneID" id="59293203"/>
<evidence type="ECO:0000313" key="1">
    <source>
        <dbReference type="EMBL" id="KAF6229521.1"/>
    </source>
</evidence>
<accession>A0A8H6FJ75</accession>
<proteinExistence type="predicted"/>